<keyword evidence="5" id="KW-0460">Magnesium</keyword>
<dbReference type="EMBL" id="JADIKG010000012">
    <property type="protein sequence ID" value="MFK2874265.1"/>
    <property type="molecule type" value="Genomic_DNA"/>
</dbReference>
<protein>
    <submittedName>
        <fullName evidence="8">Polyprenyl synthetase family protein</fullName>
    </submittedName>
</protein>
<dbReference type="InterPro" id="IPR053378">
    <property type="entry name" value="Prenyl_diphosphate_synthase"/>
</dbReference>
<dbReference type="Gene3D" id="1.10.600.10">
    <property type="entry name" value="Farnesyl Diphosphate Synthase"/>
    <property type="match status" value="1"/>
</dbReference>
<evidence type="ECO:0000256" key="1">
    <source>
        <dbReference type="ARBA" id="ARBA00001946"/>
    </source>
</evidence>
<dbReference type="SFLD" id="SFLDG01017">
    <property type="entry name" value="Polyprenyl_Transferase_Like"/>
    <property type="match status" value="1"/>
</dbReference>
<keyword evidence="4" id="KW-0479">Metal-binding</keyword>
<dbReference type="RefSeq" id="WP_284401526.1">
    <property type="nucleotide sequence ID" value="NZ_BSNQ01000009.1"/>
</dbReference>
<comment type="caution">
    <text evidence="8">The sequence shown here is derived from an EMBL/GenBank/DDBJ whole genome shotgun (WGS) entry which is preliminary data.</text>
</comment>
<dbReference type="InterPro" id="IPR008949">
    <property type="entry name" value="Isoprenoid_synthase_dom_sf"/>
</dbReference>
<evidence type="ECO:0000256" key="2">
    <source>
        <dbReference type="ARBA" id="ARBA00006706"/>
    </source>
</evidence>
<keyword evidence="6" id="KW-0414">Isoprene biosynthesis</keyword>
<organism evidence="8 9">
    <name type="scientific">Dyella lipolytica</name>
    <dbReference type="NCBI Taxonomy" id="1867835"/>
    <lineage>
        <taxon>Bacteria</taxon>
        <taxon>Pseudomonadati</taxon>
        <taxon>Pseudomonadota</taxon>
        <taxon>Gammaproteobacteria</taxon>
        <taxon>Lysobacterales</taxon>
        <taxon>Rhodanobacteraceae</taxon>
        <taxon>Dyella</taxon>
    </lineage>
</organism>
<proteinExistence type="inferred from homology"/>
<evidence type="ECO:0000256" key="3">
    <source>
        <dbReference type="ARBA" id="ARBA00022679"/>
    </source>
</evidence>
<dbReference type="PROSITE" id="PS00723">
    <property type="entry name" value="POLYPRENYL_SYNTHASE_1"/>
    <property type="match status" value="1"/>
</dbReference>
<reference evidence="8 9" key="1">
    <citation type="submission" date="2020-10" db="EMBL/GenBank/DDBJ databases">
        <title>Phylogeny of dyella-like bacteria.</title>
        <authorList>
            <person name="Fu J."/>
        </authorList>
    </citation>
    <scope>NUCLEOTIDE SEQUENCE [LARGE SCALE GENOMIC DNA]</scope>
    <source>
        <strain evidence="8 9">DHOB07</strain>
    </source>
</reference>
<dbReference type="CDD" id="cd00685">
    <property type="entry name" value="Trans_IPPS_HT"/>
    <property type="match status" value="1"/>
</dbReference>
<evidence type="ECO:0000256" key="4">
    <source>
        <dbReference type="ARBA" id="ARBA00022723"/>
    </source>
</evidence>
<dbReference type="SFLD" id="SFLDS00005">
    <property type="entry name" value="Isoprenoid_Synthase_Type_I"/>
    <property type="match status" value="1"/>
</dbReference>
<comment type="similarity">
    <text evidence="2 7">Belongs to the FPP/GGPP synthase family.</text>
</comment>
<evidence type="ECO:0000256" key="5">
    <source>
        <dbReference type="ARBA" id="ARBA00022842"/>
    </source>
</evidence>
<dbReference type="PANTHER" id="PTHR43281:SF1">
    <property type="entry name" value="FARNESYL DIPHOSPHATE SYNTHASE"/>
    <property type="match status" value="1"/>
</dbReference>
<dbReference type="InterPro" id="IPR000092">
    <property type="entry name" value="Polyprenyl_synt"/>
</dbReference>
<name>A0ABW8IYC3_9GAMM</name>
<dbReference type="InterPro" id="IPR033749">
    <property type="entry name" value="Polyprenyl_synt_CS"/>
</dbReference>
<comment type="cofactor">
    <cofactor evidence="1">
        <name>Mg(2+)</name>
        <dbReference type="ChEBI" id="CHEBI:18420"/>
    </cofactor>
</comment>
<keyword evidence="9" id="KW-1185">Reference proteome</keyword>
<dbReference type="PROSITE" id="PS00444">
    <property type="entry name" value="POLYPRENYL_SYNTHASE_2"/>
    <property type="match status" value="1"/>
</dbReference>
<evidence type="ECO:0000256" key="7">
    <source>
        <dbReference type="RuleBase" id="RU004466"/>
    </source>
</evidence>
<evidence type="ECO:0000313" key="8">
    <source>
        <dbReference type="EMBL" id="MFK2874265.1"/>
    </source>
</evidence>
<keyword evidence="3 7" id="KW-0808">Transferase</keyword>
<dbReference type="SUPFAM" id="SSF48576">
    <property type="entry name" value="Terpenoid synthases"/>
    <property type="match status" value="1"/>
</dbReference>
<evidence type="ECO:0000313" key="9">
    <source>
        <dbReference type="Proteomes" id="UP001620405"/>
    </source>
</evidence>
<evidence type="ECO:0000256" key="6">
    <source>
        <dbReference type="ARBA" id="ARBA00023229"/>
    </source>
</evidence>
<dbReference type="Proteomes" id="UP001620405">
    <property type="component" value="Unassembled WGS sequence"/>
</dbReference>
<accession>A0ABW8IYC3</accession>
<dbReference type="PANTHER" id="PTHR43281">
    <property type="entry name" value="FARNESYL DIPHOSPHATE SYNTHASE"/>
    <property type="match status" value="1"/>
</dbReference>
<dbReference type="NCBIfam" id="NF045485">
    <property type="entry name" value="FPPsyn"/>
    <property type="match status" value="1"/>
</dbReference>
<sequence length="300" mass="32253">MSLISQEVPAFDTRVPAYLQRLERAMDALLPPAGTDPDRLHQAMRYACDGGKHLRALMVYATGETLGVAPECLDPAACAVELIHAYSLVHDDLPGMDNDDLRRGRPTVHKAFDIATAILVGDALQTLAFEALANAGAIDAEQKVRMIRSLAHASGSLGMVGGQAVDMASENLTLNIGQLESLHARKTGALILVTCQLAGIAARAPEQVRHALDRYGRCIGLAFQIQDDVLDQIADTATLGKTAGKDQVQNKSTFPSLLGLEQAQHRANALFDEARDAARSISGDAEPLLWLADHIQQRDH</sequence>
<gene>
    <name evidence="8" type="ORF">ISP13_12035</name>
</gene>
<dbReference type="Pfam" id="PF00348">
    <property type="entry name" value="polyprenyl_synt"/>
    <property type="match status" value="1"/>
</dbReference>